<name>A0A1W1BXQ9_9ZZZZ</name>
<evidence type="ECO:0000313" key="1">
    <source>
        <dbReference type="EMBL" id="SFV58319.1"/>
    </source>
</evidence>
<dbReference type="EMBL" id="FPHI01000018">
    <property type="protein sequence ID" value="SFV58319.1"/>
    <property type="molecule type" value="Genomic_DNA"/>
</dbReference>
<dbReference type="AlphaFoldDB" id="A0A1W1BXQ9"/>
<organism evidence="1">
    <name type="scientific">hydrothermal vent metagenome</name>
    <dbReference type="NCBI Taxonomy" id="652676"/>
    <lineage>
        <taxon>unclassified sequences</taxon>
        <taxon>metagenomes</taxon>
        <taxon>ecological metagenomes</taxon>
    </lineage>
</organism>
<protein>
    <submittedName>
        <fullName evidence="1">Uncharacterized protein</fullName>
    </submittedName>
</protein>
<sequence>MGCTRKDFKKAKEEAKLMLECEKVREEAIRNIKKTRGMLSRKGKKVKSKIDENDIICYITNSIYRRR</sequence>
<accession>A0A1W1BXQ9</accession>
<proteinExistence type="predicted"/>
<reference evidence="1" key="1">
    <citation type="submission" date="2016-10" db="EMBL/GenBank/DDBJ databases">
        <authorList>
            <person name="de Groot N.N."/>
        </authorList>
    </citation>
    <scope>NUCLEOTIDE SEQUENCE</scope>
</reference>
<gene>
    <name evidence="1" type="ORF">MNB_SV-3-994</name>
</gene>